<dbReference type="PANTHER" id="PTHR43725:SF47">
    <property type="entry name" value="UDP-GLUCOSE 4-EPIMERASE"/>
    <property type="match status" value="1"/>
</dbReference>
<dbReference type="PANTHER" id="PTHR43725">
    <property type="entry name" value="UDP-GLUCOSE 4-EPIMERASE"/>
    <property type="match status" value="1"/>
</dbReference>
<feature type="domain" description="NAD-dependent epimerase/dehydratase" evidence="12">
    <location>
        <begin position="3"/>
        <end position="71"/>
    </location>
</feature>
<sequence>MKVLVLGGTGVIGTSLILSLERAGSEIWVTSRKTLNDRQNVKFLKGDAQDDQFLSSLLSTRWDAIIDFMAYTTPKFLQRFEQLYRATDQYVFLSSCRVFAASQTDLDECSPRLLDVCTDPHYLTTDEYGLAKARQEDYIRQSSSTNWTIVRPYITFGKGRFQLGPLEKEDWLYRAVRGRKVVFCKDLMNRTTTLTNSDTVAGMIASLVGRSEAICNDFNLTSGIGIQWADILQTYSAVLRETLRWTGDVVLQNLDEFCLHTKPEQVKFDRAYDRRFSTNKIAPFFDLNTIADPLVDLRASFEKQLAGETRFRRINWRAEALRDKASGEYVDLTDLETLSSLSRYLFFRHVPVQIMRQMKIV</sequence>
<dbReference type="EMBL" id="FOZM01000002">
    <property type="protein sequence ID" value="SFS19749.1"/>
    <property type="molecule type" value="Genomic_DNA"/>
</dbReference>
<evidence type="ECO:0000256" key="2">
    <source>
        <dbReference type="ARBA" id="ARBA00001911"/>
    </source>
</evidence>
<evidence type="ECO:0000256" key="11">
    <source>
        <dbReference type="ARBA" id="ARBA00033067"/>
    </source>
</evidence>
<comment type="pathway">
    <text evidence="3">Carbohydrate metabolism; galactose metabolism.</text>
</comment>
<evidence type="ECO:0000256" key="6">
    <source>
        <dbReference type="ARBA" id="ARBA00018569"/>
    </source>
</evidence>
<dbReference type="STRING" id="1123755.SAMN05444714_2332"/>
<proteinExistence type="inferred from homology"/>
<evidence type="ECO:0000256" key="4">
    <source>
        <dbReference type="ARBA" id="ARBA00007637"/>
    </source>
</evidence>
<dbReference type="GO" id="GO:0005829">
    <property type="term" value="C:cytosol"/>
    <property type="evidence" value="ECO:0007669"/>
    <property type="project" value="TreeGrafter"/>
</dbReference>
<evidence type="ECO:0000256" key="5">
    <source>
        <dbReference type="ARBA" id="ARBA00013189"/>
    </source>
</evidence>
<reference evidence="13 14" key="1">
    <citation type="submission" date="2016-10" db="EMBL/GenBank/DDBJ databases">
        <authorList>
            <person name="de Groot N.N."/>
        </authorList>
    </citation>
    <scope>NUCLEOTIDE SEQUENCE [LARGE SCALE GENOMIC DNA]</scope>
    <source>
        <strain evidence="13 14">DSM 29433</strain>
    </source>
</reference>
<dbReference type="GO" id="GO:0006012">
    <property type="term" value="P:galactose metabolic process"/>
    <property type="evidence" value="ECO:0007669"/>
    <property type="project" value="UniProtKB-KW"/>
</dbReference>
<keyword evidence="8" id="KW-0299">Galactose metabolism</keyword>
<evidence type="ECO:0000256" key="10">
    <source>
        <dbReference type="ARBA" id="ARBA00031367"/>
    </source>
</evidence>
<dbReference type="Proteomes" id="UP000198926">
    <property type="component" value="Unassembled WGS sequence"/>
</dbReference>
<dbReference type="EC" id="5.1.3.2" evidence="5"/>
<dbReference type="SUPFAM" id="SSF51735">
    <property type="entry name" value="NAD(P)-binding Rossmann-fold domains"/>
    <property type="match status" value="1"/>
</dbReference>
<evidence type="ECO:0000256" key="3">
    <source>
        <dbReference type="ARBA" id="ARBA00004947"/>
    </source>
</evidence>
<keyword evidence="8" id="KW-0119">Carbohydrate metabolism</keyword>
<accession>A0A1I6MVP9</accession>
<organism evidence="13 14">
    <name type="scientific">Yoonia litorea</name>
    <dbReference type="NCBI Taxonomy" id="1123755"/>
    <lineage>
        <taxon>Bacteria</taxon>
        <taxon>Pseudomonadati</taxon>
        <taxon>Pseudomonadota</taxon>
        <taxon>Alphaproteobacteria</taxon>
        <taxon>Rhodobacterales</taxon>
        <taxon>Paracoccaceae</taxon>
        <taxon>Yoonia</taxon>
    </lineage>
</organism>
<keyword evidence="7" id="KW-0520">NAD</keyword>
<evidence type="ECO:0000259" key="12">
    <source>
        <dbReference type="Pfam" id="PF01370"/>
    </source>
</evidence>
<dbReference type="InterPro" id="IPR001509">
    <property type="entry name" value="Epimerase_deHydtase"/>
</dbReference>
<evidence type="ECO:0000256" key="8">
    <source>
        <dbReference type="ARBA" id="ARBA00023144"/>
    </source>
</evidence>
<evidence type="ECO:0000256" key="9">
    <source>
        <dbReference type="ARBA" id="ARBA00023235"/>
    </source>
</evidence>
<evidence type="ECO:0000256" key="1">
    <source>
        <dbReference type="ARBA" id="ARBA00000083"/>
    </source>
</evidence>
<keyword evidence="14" id="KW-1185">Reference proteome</keyword>
<dbReference type="AlphaFoldDB" id="A0A1I6MVP9"/>
<dbReference type="Gene3D" id="3.40.50.720">
    <property type="entry name" value="NAD(P)-binding Rossmann-like Domain"/>
    <property type="match status" value="1"/>
</dbReference>
<dbReference type="InterPro" id="IPR036291">
    <property type="entry name" value="NAD(P)-bd_dom_sf"/>
</dbReference>
<keyword evidence="9" id="KW-0413">Isomerase</keyword>
<dbReference type="Pfam" id="PF01370">
    <property type="entry name" value="Epimerase"/>
    <property type="match status" value="1"/>
</dbReference>
<evidence type="ECO:0000313" key="13">
    <source>
        <dbReference type="EMBL" id="SFS19749.1"/>
    </source>
</evidence>
<gene>
    <name evidence="13" type="ORF">SAMN05444714_2332</name>
</gene>
<comment type="similarity">
    <text evidence="4">Belongs to the NAD(P)-dependent epimerase/dehydratase family.</text>
</comment>
<evidence type="ECO:0000313" key="14">
    <source>
        <dbReference type="Proteomes" id="UP000198926"/>
    </source>
</evidence>
<dbReference type="OrthoDB" id="8430253at2"/>
<name>A0A1I6MVP9_9RHOB</name>
<comment type="cofactor">
    <cofactor evidence="2">
        <name>NAD(+)</name>
        <dbReference type="ChEBI" id="CHEBI:57540"/>
    </cofactor>
</comment>
<dbReference type="RefSeq" id="WP_090208551.1">
    <property type="nucleotide sequence ID" value="NZ_FOZM01000002.1"/>
</dbReference>
<dbReference type="GO" id="GO:0003978">
    <property type="term" value="F:UDP-glucose 4-epimerase activity"/>
    <property type="evidence" value="ECO:0007669"/>
    <property type="project" value="UniProtKB-EC"/>
</dbReference>
<protein>
    <recommendedName>
        <fullName evidence="6">UDP-glucose 4-epimerase</fullName>
        <ecNumber evidence="5">5.1.3.2</ecNumber>
    </recommendedName>
    <alternativeName>
        <fullName evidence="11">Galactowaldenase</fullName>
    </alternativeName>
    <alternativeName>
        <fullName evidence="10">UDP-galactose 4-epimerase</fullName>
    </alternativeName>
</protein>
<evidence type="ECO:0000256" key="7">
    <source>
        <dbReference type="ARBA" id="ARBA00023027"/>
    </source>
</evidence>
<comment type="catalytic activity">
    <reaction evidence="1">
        <text>UDP-alpha-D-glucose = UDP-alpha-D-galactose</text>
        <dbReference type="Rhea" id="RHEA:22168"/>
        <dbReference type="ChEBI" id="CHEBI:58885"/>
        <dbReference type="ChEBI" id="CHEBI:66914"/>
        <dbReference type="EC" id="5.1.3.2"/>
    </reaction>
</comment>